<feature type="transmembrane region" description="Helical" evidence="1">
    <location>
        <begin position="229"/>
        <end position="251"/>
    </location>
</feature>
<proteinExistence type="predicted"/>
<organism evidence="2">
    <name type="scientific">uncultured delta proteobacterium</name>
    <dbReference type="NCBI Taxonomy" id="34034"/>
    <lineage>
        <taxon>Bacteria</taxon>
        <taxon>Deltaproteobacteria</taxon>
        <taxon>environmental samples</taxon>
    </lineage>
</organism>
<dbReference type="AlphaFoldDB" id="A0A212KFC6"/>
<feature type="transmembrane region" description="Helical" evidence="1">
    <location>
        <begin position="55"/>
        <end position="76"/>
    </location>
</feature>
<gene>
    <name evidence="2" type="ORF">KL86DPRO_60141</name>
</gene>
<feature type="transmembrane region" description="Helical" evidence="1">
    <location>
        <begin position="88"/>
        <end position="105"/>
    </location>
</feature>
<sequence>MSLFALKLILTPLLIAMATLVARRWGPVAGGWIIGLPLTSGPVSAFLALEHGPEFAATAAAATVLATLTVAAFCVSYARTAQRFPWPVAYPVALLAFFLAVAVFSRVTLPPVPAALCTYAVLAALLVVEKKPAAPPATPPSFAWDIPFRMVAATGIVLAITTLSEHIGPVLSGLLSAFPAFISVMFIFSHRLCGPASVRQMERGTIMGSFSFAAFFATVALAMPHWNVAAVYCFAILAATGVNAVCMAAMARLKHPPRSTG</sequence>
<feature type="transmembrane region" description="Helical" evidence="1">
    <location>
        <begin position="148"/>
        <end position="167"/>
    </location>
</feature>
<reference evidence="2" key="1">
    <citation type="submission" date="2016-04" db="EMBL/GenBank/DDBJ databases">
        <authorList>
            <person name="Evans L.H."/>
            <person name="Alamgir A."/>
            <person name="Owens N."/>
            <person name="Weber N.D."/>
            <person name="Virtaneva K."/>
            <person name="Barbian K."/>
            <person name="Babar A."/>
            <person name="Rosenke K."/>
        </authorList>
    </citation>
    <scope>NUCLEOTIDE SEQUENCE</scope>
    <source>
        <strain evidence="2">86</strain>
    </source>
</reference>
<feature type="transmembrane region" description="Helical" evidence="1">
    <location>
        <begin position="111"/>
        <end position="128"/>
    </location>
</feature>
<evidence type="ECO:0000256" key="1">
    <source>
        <dbReference type="SAM" id="Phobius"/>
    </source>
</evidence>
<feature type="transmembrane region" description="Helical" evidence="1">
    <location>
        <begin position="205"/>
        <end position="223"/>
    </location>
</feature>
<keyword evidence="1" id="KW-1133">Transmembrane helix</keyword>
<accession>A0A212KFC6</accession>
<name>A0A212KFC6_9DELT</name>
<keyword evidence="1" id="KW-0472">Membrane</keyword>
<keyword evidence="1" id="KW-0812">Transmembrane</keyword>
<feature type="transmembrane region" description="Helical" evidence="1">
    <location>
        <begin position="173"/>
        <end position="193"/>
    </location>
</feature>
<evidence type="ECO:0000313" key="2">
    <source>
        <dbReference type="EMBL" id="SBW10379.1"/>
    </source>
</evidence>
<dbReference type="EMBL" id="FLUQ01000006">
    <property type="protein sequence ID" value="SBW10379.1"/>
    <property type="molecule type" value="Genomic_DNA"/>
</dbReference>
<protein>
    <submittedName>
        <fullName evidence="2">Uncharacterized protein</fullName>
    </submittedName>
</protein>